<evidence type="ECO:0000313" key="1">
    <source>
        <dbReference type="EMBL" id="ARO44794.1"/>
    </source>
</evidence>
<protein>
    <submittedName>
        <fullName evidence="1">Uncharacterized protein</fullName>
    </submittedName>
</protein>
<sequence length="253" mass="28581">MIDWAKIGLARWYDCKLGTMTDRKLAGLVGTSVAVIRRRRELFCIEVWSIDQLIKPYRHMFDDHSDLTIARLCGASVKSVTTYRRSEGLSEYVRPAPLQRRQRLPAGHPVRLFKPLLGRVADEEVSRLSGVDVESIASIRESFGLARFSEEAPHPISLKAWADFHGPWLGYESLLGSMSDPKVSRAVNVPVSVVEQRRIFLGIQPYRRVSKLERYRHLLGLVPNNLIALIAGVSHTRVADYLKQISAAHKKTA</sequence>
<name>A0A2P0QEK0_PSESF</name>
<reference evidence="1" key="1">
    <citation type="submission" date="2016-03" db="EMBL/GenBank/DDBJ databases">
        <title>The evolution of Pseudomonas syringae pv. actinidiae in New Zealand.</title>
        <authorList>
            <person name="Taiaroa G."/>
            <person name="Poulter R.T.M."/>
            <person name="Lamont I."/>
            <person name="Stockwell P."/>
            <person name="Butler M.I."/>
        </authorList>
    </citation>
    <scope>NUCLEOTIDE SEQUENCE</scope>
    <source>
        <strain evidence="1">RT685</strain>
        <plasmid evidence="1">pMG1_RT685</plasmid>
    </source>
</reference>
<organism evidence="1">
    <name type="scientific">Pseudomonas syringae pv. actinidiae</name>
    <dbReference type="NCBI Taxonomy" id="103796"/>
    <lineage>
        <taxon>Bacteria</taxon>
        <taxon>Pseudomonadati</taxon>
        <taxon>Pseudomonadota</taxon>
        <taxon>Gammaproteobacteria</taxon>
        <taxon>Pseudomonadales</taxon>
        <taxon>Pseudomonadaceae</taxon>
        <taxon>Pseudomonas</taxon>
        <taxon>Pseudomonas syringae</taxon>
    </lineage>
</organism>
<accession>A0A2P0QEK0</accession>
<keyword evidence="1" id="KW-0614">Plasmid</keyword>
<geneLocation type="plasmid" evidence="1">
    <name>pMG1_RT685</name>
</geneLocation>
<proteinExistence type="predicted"/>
<dbReference type="AlphaFoldDB" id="A0A2P0QEK0"/>
<dbReference type="RefSeq" id="WP_237236283.1">
    <property type="nucleotide sequence ID" value="NZ_KX009059.1"/>
</dbReference>
<dbReference type="EMBL" id="KX009059">
    <property type="protein sequence ID" value="ARO44794.1"/>
    <property type="molecule type" value="Genomic_DNA"/>
</dbReference>